<protein>
    <submittedName>
        <fullName evidence="8">FAD/NAD(P)-binding domain-containing protein</fullName>
    </submittedName>
</protein>
<dbReference type="Proteomes" id="UP000193642">
    <property type="component" value="Unassembled WGS sequence"/>
</dbReference>
<dbReference type="EMBL" id="MCGO01000008">
    <property type="protein sequence ID" value="ORY50019.1"/>
    <property type="molecule type" value="Genomic_DNA"/>
</dbReference>
<dbReference type="PRINTS" id="PR00420">
    <property type="entry name" value="RNGMNOXGNASE"/>
</dbReference>
<dbReference type="Gene3D" id="3.50.50.60">
    <property type="entry name" value="FAD/NAD(P)-binding domain"/>
    <property type="match status" value="1"/>
</dbReference>
<dbReference type="InterPro" id="IPR036188">
    <property type="entry name" value="FAD/NAD-bd_sf"/>
</dbReference>
<feature type="region of interest" description="Disordered" evidence="6">
    <location>
        <begin position="271"/>
        <end position="290"/>
    </location>
</feature>
<feature type="compositionally biased region" description="Basic and acidic residues" evidence="6">
    <location>
        <begin position="279"/>
        <end position="290"/>
    </location>
</feature>
<reference evidence="8 9" key="1">
    <citation type="submission" date="2016-07" db="EMBL/GenBank/DDBJ databases">
        <title>Pervasive Adenine N6-methylation of Active Genes in Fungi.</title>
        <authorList>
            <consortium name="DOE Joint Genome Institute"/>
            <person name="Mondo S.J."/>
            <person name="Dannebaum R.O."/>
            <person name="Kuo R.C."/>
            <person name="Labutti K."/>
            <person name="Haridas S."/>
            <person name="Kuo A."/>
            <person name="Salamov A."/>
            <person name="Ahrendt S.R."/>
            <person name="Lipzen A."/>
            <person name="Sullivan W."/>
            <person name="Andreopoulos W.B."/>
            <person name="Clum A."/>
            <person name="Lindquist E."/>
            <person name="Daum C."/>
            <person name="Ramamoorthy G.K."/>
            <person name="Gryganskyi A."/>
            <person name="Culley D."/>
            <person name="Magnuson J.K."/>
            <person name="James T.Y."/>
            <person name="O'Malley M.A."/>
            <person name="Stajich J.E."/>
            <person name="Spatafora J.W."/>
            <person name="Visel A."/>
            <person name="Grigoriev I.V."/>
        </authorList>
    </citation>
    <scope>NUCLEOTIDE SEQUENCE [LARGE SCALE GENOMIC DNA]</scope>
    <source>
        <strain evidence="8 9">JEL800</strain>
    </source>
</reference>
<evidence type="ECO:0000259" key="7">
    <source>
        <dbReference type="Pfam" id="PF01494"/>
    </source>
</evidence>
<comment type="similarity">
    <text evidence="1">Belongs to the paxM FAD-dependent monooxygenase family.</text>
</comment>
<evidence type="ECO:0000256" key="2">
    <source>
        <dbReference type="ARBA" id="ARBA00022630"/>
    </source>
</evidence>
<evidence type="ECO:0000256" key="1">
    <source>
        <dbReference type="ARBA" id="ARBA00007992"/>
    </source>
</evidence>
<evidence type="ECO:0000256" key="4">
    <source>
        <dbReference type="ARBA" id="ARBA00023002"/>
    </source>
</evidence>
<evidence type="ECO:0000256" key="5">
    <source>
        <dbReference type="ARBA" id="ARBA00023033"/>
    </source>
</evidence>
<dbReference type="PANTHER" id="PTHR13789">
    <property type="entry name" value="MONOOXYGENASE"/>
    <property type="match status" value="1"/>
</dbReference>
<dbReference type="OrthoDB" id="1716816at2759"/>
<dbReference type="PANTHER" id="PTHR13789:SF309">
    <property type="entry name" value="PUTATIVE (AFU_ORTHOLOGUE AFUA_6G14510)-RELATED"/>
    <property type="match status" value="1"/>
</dbReference>
<comment type="caution">
    <text evidence="8">The sequence shown here is derived from an EMBL/GenBank/DDBJ whole genome shotgun (WGS) entry which is preliminary data.</text>
</comment>
<gene>
    <name evidence="8" type="ORF">BCR33DRAFT_713609</name>
</gene>
<accession>A0A1Y2CSK8</accession>
<evidence type="ECO:0000256" key="3">
    <source>
        <dbReference type="ARBA" id="ARBA00022827"/>
    </source>
</evidence>
<dbReference type="AlphaFoldDB" id="A0A1Y2CSK8"/>
<dbReference type="InterPro" id="IPR050493">
    <property type="entry name" value="FAD-dep_Monooxygenase_BioMet"/>
</dbReference>
<dbReference type="SUPFAM" id="SSF51905">
    <property type="entry name" value="FAD/NAD(P)-binding domain"/>
    <property type="match status" value="1"/>
</dbReference>
<keyword evidence="4" id="KW-0560">Oxidoreductase</keyword>
<name>A0A1Y2CSK8_9FUNG</name>
<evidence type="ECO:0000313" key="9">
    <source>
        <dbReference type="Proteomes" id="UP000193642"/>
    </source>
</evidence>
<feature type="domain" description="FAD-binding" evidence="7">
    <location>
        <begin position="333"/>
        <end position="400"/>
    </location>
</feature>
<keyword evidence="2" id="KW-0285">Flavoprotein</keyword>
<dbReference type="InterPro" id="IPR002938">
    <property type="entry name" value="FAD-bd"/>
</dbReference>
<organism evidence="8 9">
    <name type="scientific">Rhizoclosmatium globosum</name>
    <dbReference type="NCBI Taxonomy" id="329046"/>
    <lineage>
        <taxon>Eukaryota</taxon>
        <taxon>Fungi</taxon>
        <taxon>Fungi incertae sedis</taxon>
        <taxon>Chytridiomycota</taxon>
        <taxon>Chytridiomycota incertae sedis</taxon>
        <taxon>Chytridiomycetes</taxon>
        <taxon>Chytridiales</taxon>
        <taxon>Chytriomycetaceae</taxon>
        <taxon>Rhizoclosmatium</taxon>
    </lineage>
</organism>
<proteinExistence type="inferred from homology"/>
<dbReference type="STRING" id="329046.A0A1Y2CSK8"/>
<dbReference type="GO" id="GO:0004497">
    <property type="term" value="F:monooxygenase activity"/>
    <property type="evidence" value="ECO:0007669"/>
    <property type="project" value="UniProtKB-KW"/>
</dbReference>
<keyword evidence="5" id="KW-0503">Monooxygenase</keyword>
<evidence type="ECO:0000256" key="6">
    <source>
        <dbReference type="SAM" id="MobiDB-lite"/>
    </source>
</evidence>
<dbReference type="GO" id="GO:0071949">
    <property type="term" value="F:FAD binding"/>
    <property type="evidence" value="ECO:0007669"/>
    <property type="project" value="InterPro"/>
</dbReference>
<evidence type="ECO:0000313" key="8">
    <source>
        <dbReference type="EMBL" id="ORY50019.1"/>
    </source>
</evidence>
<feature type="domain" description="FAD-binding" evidence="7">
    <location>
        <begin position="22"/>
        <end position="199"/>
    </location>
</feature>
<sequence length="460" mass="50059">MSTTSPSVSAKSPAPSTSNVPKVVVIGAGPVGLATAYGLKKQGFNVTVYDRVDLGEAIRKAQAEGTPVNIQFGETQGGAISMYTNGMTALRNLGLEEAVLAAPHCDVKEFLLMNMDGSDPIAHFNNKNTTSFQYLRGDIHGPIMRSCGTAGIKVFVGKKLIGLEETGEGVTVRFEDGTVQKADFVIGADGIHSTTRKLLFPDVPKPEFWSIGYIGVFERGLEVPGYAGLPSKLEFGSDMAVYGDNVNGNMVFCGNCSDKYGSWMVLERTAQSDDTSSTAEDRDAWRPTSDLPKESKRLAVAVEGWGIPKHIVDCIRHSSRITPLTIYDLPDMNKYHKGRVLLVGDAAHGTIPTIGQGLCSGLEDAVVLSDLFAEFGAKDYETVFKLFYKARAPRIEKVYKNARLVADRMKNGTPFKAKVGRVIMRTVFSMLSFFGVADELTDYDYKPDLQKVIAAHKKQK</sequence>
<keyword evidence="9" id="KW-1185">Reference proteome</keyword>
<dbReference type="Pfam" id="PF01494">
    <property type="entry name" value="FAD_binding_3"/>
    <property type="match status" value="2"/>
</dbReference>
<keyword evidence="3" id="KW-0274">FAD</keyword>